<dbReference type="EMBL" id="JBJUIK010000011">
    <property type="protein sequence ID" value="KAL3512772.1"/>
    <property type="molecule type" value="Genomic_DNA"/>
</dbReference>
<evidence type="ECO:0000259" key="2">
    <source>
        <dbReference type="Pfam" id="PF03407"/>
    </source>
</evidence>
<dbReference type="Proteomes" id="UP001630127">
    <property type="component" value="Unassembled WGS sequence"/>
</dbReference>
<comment type="caution">
    <text evidence="3">The sequence shown here is derived from an EMBL/GenBank/DDBJ whole genome shotgun (WGS) entry which is preliminary data.</text>
</comment>
<evidence type="ECO:0000256" key="1">
    <source>
        <dbReference type="SAM" id="Phobius"/>
    </source>
</evidence>
<protein>
    <recommendedName>
        <fullName evidence="2">Nucleotide-diphospho-sugar transferase domain-containing protein</fullName>
    </recommendedName>
</protein>
<keyword evidence="1" id="KW-1133">Transmembrane helix</keyword>
<accession>A0ABD2YZS8</accession>
<keyword evidence="1" id="KW-0472">Membrane</keyword>
<feature type="domain" description="Nucleotide-diphospho-sugar transferase" evidence="2">
    <location>
        <begin position="132"/>
        <end position="356"/>
    </location>
</feature>
<dbReference type="InterPro" id="IPR005069">
    <property type="entry name" value="Nucl-diP-sugar_transferase"/>
</dbReference>
<dbReference type="PANTHER" id="PTHR46936">
    <property type="entry name" value="ARABINOSYLTRANSFERASE XEG113"/>
    <property type="match status" value="1"/>
</dbReference>
<gene>
    <name evidence="3" type="ORF">ACH5RR_025489</name>
</gene>
<proteinExistence type="predicted"/>
<feature type="transmembrane region" description="Helical" evidence="1">
    <location>
        <begin position="12"/>
        <end position="36"/>
    </location>
</feature>
<dbReference type="Pfam" id="PF03407">
    <property type="entry name" value="Nucleotid_trans"/>
    <property type="match status" value="1"/>
</dbReference>
<sequence>MGWNSAFKDMAYFKPIFMPIYATVVIGIALYCFYVFSDVYNSSSSFTSSLWSTLSGNQTSNYSQNTIGNKFVKPVWEVPSAGSKFPPLKTFKLSKKLVQQRVKENIIIVTYGNYAFMEFTVTWAKHLTDLGIENYLVGAMDSKLLEALYWKGVPVFDMGSRMNTMNHGWGSPEFHKMQREKAVLIDAILPFGFEVLICDTDMVWLKNPLPYLARYPDADILTSNDLLIPTVVDDSLDLWEKVGAAYNVGLFHWRPSNSSKKLAKEWKELILANEAIWDQQAFNDLVSRQLGPSVDEDSELAYAYDGNLKLGCLPVSIFCGGHAYFVQKMYQQLELEPYSVHTTHQFCGIEGKHHRLREAMLFYDSHDYYDESGGFLIFKPSIPKSLLIDGEHNIESHFALVNYQIKQIRTALAVASLLNRTLVMPPLWCRIDNFWLSRPRDLIGSVMRRPFICPLDFVFQVNIMVNEMPEDEFGPPIKIKEYSFFDNPSMPQKVKESWLNVNLCHEGSKGCEVSNTTTSQTGLLKFPKNSSEETYKTVFSAFKDVKVIQFSSMQDAFTGFADKSREEKFRKRVKAYVGAWCCLEDHTPSHIYYDIYWDEKPNWKPVPPQSQDEDHPP</sequence>
<evidence type="ECO:0000313" key="3">
    <source>
        <dbReference type="EMBL" id="KAL3512772.1"/>
    </source>
</evidence>
<evidence type="ECO:0000313" key="4">
    <source>
        <dbReference type="Proteomes" id="UP001630127"/>
    </source>
</evidence>
<organism evidence="3 4">
    <name type="scientific">Cinchona calisaya</name>
    <dbReference type="NCBI Taxonomy" id="153742"/>
    <lineage>
        <taxon>Eukaryota</taxon>
        <taxon>Viridiplantae</taxon>
        <taxon>Streptophyta</taxon>
        <taxon>Embryophyta</taxon>
        <taxon>Tracheophyta</taxon>
        <taxon>Spermatophyta</taxon>
        <taxon>Magnoliopsida</taxon>
        <taxon>eudicotyledons</taxon>
        <taxon>Gunneridae</taxon>
        <taxon>Pentapetalae</taxon>
        <taxon>asterids</taxon>
        <taxon>lamiids</taxon>
        <taxon>Gentianales</taxon>
        <taxon>Rubiaceae</taxon>
        <taxon>Cinchonoideae</taxon>
        <taxon>Cinchoneae</taxon>
        <taxon>Cinchona</taxon>
    </lineage>
</organism>
<dbReference type="InterPro" id="IPR053250">
    <property type="entry name" value="Glycosyltransferase_77"/>
</dbReference>
<dbReference type="PANTHER" id="PTHR46936:SF1">
    <property type="entry name" value="ARABINOSYLTRANSFERASE XEG113"/>
    <property type="match status" value="1"/>
</dbReference>
<keyword evidence="4" id="KW-1185">Reference proteome</keyword>
<name>A0ABD2YZS8_9GENT</name>
<keyword evidence="1" id="KW-0812">Transmembrane</keyword>
<reference evidence="3 4" key="1">
    <citation type="submission" date="2024-11" db="EMBL/GenBank/DDBJ databases">
        <title>A near-complete genome assembly of Cinchona calisaya.</title>
        <authorList>
            <person name="Lian D.C."/>
            <person name="Zhao X.W."/>
            <person name="Wei L."/>
        </authorList>
    </citation>
    <scope>NUCLEOTIDE SEQUENCE [LARGE SCALE GENOMIC DNA]</scope>
    <source>
        <tissue evidence="3">Nenye</tissue>
    </source>
</reference>
<dbReference type="AlphaFoldDB" id="A0ABD2YZS8"/>